<dbReference type="GO" id="GO:0005524">
    <property type="term" value="F:ATP binding"/>
    <property type="evidence" value="ECO:0007669"/>
    <property type="project" value="InterPro"/>
</dbReference>
<dbReference type="PROSITE" id="PS50011">
    <property type="entry name" value="PROTEIN_KINASE_DOM"/>
    <property type="match status" value="1"/>
</dbReference>
<dbReference type="SMART" id="SM00220">
    <property type="entry name" value="S_TKc"/>
    <property type="match status" value="1"/>
</dbReference>
<evidence type="ECO:0000313" key="3">
    <source>
        <dbReference type="EMBL" id="KAH6690276.1"/>
    </source>
</evidence>
<dbReference type="EMBL" id="JAGSXJ010000006">
    <property type="protein sequence ID" value="KAH6690276.1"/>
    <property type="molecule type" value="Genomic_DNA"/>
</dbReference>
<comment type="caution">
    <text evidence="3">The sequence shown here is derived from an EMBL/GenBank/DDBJ whole genome shotgun (WGS) entry which is preliminary data.</text>
</comment>
<dbReference type="Gene3D" id="1.10.510.10">
    <property type="entry name" value="Transferase(Phosphotransferase) domain 1"/>
    <property type="match status" value="1"/>
</dbReference>
<dbReference type="SUPFAM" id="SSF56112">
    <property type="entry name" value="Protein kinase-like (PK-like)"/>
    <property type="match status" value="1"/>
</dbReference>
<keyword evidence="4" id="KW-1185">Reference proteome</keyword>
<dbReference type="Proteomes" id="UP000770015">
    <property type="component" value="Unassembled WGS sequence"/>
</dbReference>
<dbReference type="InterPro" id="IPR010730">
    <property type="entry name" value="HET"/>
</dbReference>
<sequence>MPGRIEEQSSHPDIDSATEPGEKHIRMPTKGIPTDGLLNALARQYGKDSFRVEMRHNVFHITIFTNRDTTTLRQDTTYNAACCKGLRKAIESALVRNHENKRFLPADQAARLTIRERVLDQLSQIHDNETDVQWLADYVVAESTKATALYLLLANINKLAALYDLARHGYSDADLPVHQPDESISSVNWTSKSGKPEVWPVLNDWDLNDQDLLQVRQWMFLAPVFTSEKFHHELESASRLPFMSRAKPDGRGHYSSVSALKDIEKGFDAFAQENKFLDIIHGLCDAVKALHAKEGRHGDIKPENILLFQDSTSSPGTLQLADFGLGRFHANGTSERRRREQMTKTANTTSRYMPPEFLLNIGGQLPRSQDVWSLGCVFLEFIAWAVWGTRGLDDLSKDGMQPFWQDNGPRQPRSLHKATKAVVDNLKKVLGGNEPSHSAFYDVLDLVETRMLVVEQDRWKCDQLMERLDGIHERSRIDQEYLLGLSLIPRPNASEPASAVPRTKGAAVDTGRFGVPEIRVSDETGKNQALLPLEPPTKGIIPTNRDVSTLQAFDEVFRYPMLTKSVDKHVGKCDEDAQVGTPLLPDPASTHQFELMKTWIEVCLTTHGHTGANEVLSVDDRPSRVIDVGSTAQPFLRLVDGTDMETQDYVALSHCWGPRPELHFGKTLSDNYLARRTAIDPSELPLNFQDAIEVARGLGVRYLWIDSICIIQHDKEDWKRESVKMEKVYSNAKCVLAASSAALTTDGFLRHSRKPREFVTLTSSSGVKSYVCENIDNFKQDVEESVLNTRGWVLQERALARRTIHFAAAQTYFECGNGKRCESLMKMTNEKSAALGDSDFPKSAENLFRGGRIMLLQNLYELYSKLDFGQPMDRPIGISGLEKRLASAFKTRGGYGVFDGTYLERNLLWTSAADRGLKPIDFASSSRKVPSWSWMAYSGAISYIHIDFRRVQWTREVKSPFNTDSGDNGKQHWEANDSQAMPVLKLSKVRKLASTLQPVDLSRKIAFDCQGTDKIKTSDLRCVVLGKQQTDIESGSTCCYVLVIRETTNLKIGGKNVYERLGAGELGEDQIDFTSYESGELH</sequence>
<dbReference type="Pfam" id="PF00069">
    <property type="entry name" value="Pkinase"/>
    <property type="match status" value="1"/>
</dbReference>
<dbReference type="InterPro" id="IPR011009">
    <property type="entry name" value="Kinase-like_dom_sf"/>
</dbReference>
<dbReference type="AlphaFoldDB" id="A0A9P8VFN0"/>
<organism evidence="3 4">
    <name type="scientific">Plectosphaerella plurivora</name>
    <dbReference type="NCBI Taxonomy" id="936078"/>
    <lineage>
        <taxon>Eukaryota</taxon>
        <taxon>Fungi</taxon>
        <taxon>Dikarya</taxon>
        <taxon>Ascomycota</taxon>
        <taxon>Pezizomycotina</taxon>
        <taxon>Sordariomycetes</taxon>
        <taxon>Hypocreomycetidae</taxon>
        <taxon>Glomerellales</taxon>
        <taxon>Plectosphaerellaceae</taxon>
        <taxon>Plectosphaerella</taxon>
    </lineage>
</organism>
<name>A0A9P8VFN0_9PEZI</name>
<dbReference type="OrthoDB" id="5125733at2759"/>
<feature type="domain" description="Protein kinase" evidence="2">
    <location>
        <begin position="39"/>
        <end position="482"/>
    </location>
</feature>
<dbReference type="GO" id="GO:0004672">
    <property type="term" value="F:protein kinase activity"/>
    <property type="evidence" value="ECO:0007669"/>
    <property type="project" value="InterPro"/>
</dbReference>
<evidence type="ECO:0000313" key="4">
    <source>
        <dbReference type="Proteomes" id="UP000770015"/>
    </source>
</evidence>
<dbReference type="PANTHER" id="PTHR33112:SF10">
    <property type="entry name" value="TOL"/>
    <property type="match status" value="1"/>
</dbReference>
<gene>
    <name evidence="3" type="ORF">F5X68DRAFT_259752</name>
</gene>
<protein>
    <submittedName>
        <fullName evidence="3">Heterokaryon incompatibility protein-domain-containing protein</fullName>
    </submittedName>
</protein>
<evidence type="ECO:0000256" key="1">
    <source>
        <dbReference type="SAM" id="MobiDB-lite"/>
    </source>
</evidence>
<feature type="compositionally biased region" description="Basic and acidic residues" evidence="1">
    <location>
        <begin position="1"/>
        <end position="25"/>
    </location>
</feature>
<dbReference type="PANTHER" id="PTHR33112">
    <property type="entry name" value="DOMAIN PROTEIN, PUTATIVE-RELATED"/>
    <property type="match status" value="1"/>
</dbReference>
<dbReference type="Pfam" id="PF06985">
    <property type="entry name" value="HET"/>
    <property type="match status" value="1"/>
</dbReference>
<evidence type="ECO:0000259" key="2">
    <source>
        <dbReference type="PROSITE" id="PS50011"/>
    </source>
</evidence>
<feature type="region of interest" description="Disordered" evidence="1">
    <location>
        <begin position="1"/>
        <end position="31"/>
    </location>
</feature>
<proteinExistence type="predicted"/>
<reference evidence="3" key="1">
    <citation type="journal article" date="2021" name="Nat. Commun.">
        <title>Genetic determinants of endophytism in the Arabidopsis root mycobiome.</title>
        <authorList>
            <person name="Mesny F."/>
            <person name="Miyauchi S."/>
            <person name="Thiergart T."/>
            <person name="Pickel B."/>
            <person name="Atanasova L."/>
            <person name="Karlsson M."/>
            <person name="Huettel B."/>
            <person name="Barry K.W."/>
            <person name="Haridas S."/>
            <person name="Chen C."/>
            <person name="Bauer D."/>
            <person name="Andreopoulos W."/>
            <person name="Pangilinan J."/>
            <person name="LaButti K."/>
            <person name="Riley R."/>
            <person name="Lipzen A."/>
            <person name="Clum A."/>
            <person name="Drula E."/>
            <person name="Henrissat B."/>
            <person name="Kohler A."/>
            <person name="Grigoriev I.V."/>
            <person name="Martin F.M."/>
            <person name="Hacquard S."/>
        </authorList>
    </citation>
    <scope>NUCLEOTIDE SEQUENCE</scope>
    <source>
        <strain evidence="3">MPI-SDFR-AT-0117</strain>
    </source>
</reference>
<dbReference type="InterPro" id="IPR000719">
    <property type="entry name" value="Prot_kinase_dom"/>
</dbReference>
<accession>A0A9P8VFN0</accession>